<dbReference type="Pfam" id="PF12802">
    <property type="entry name" value="MarR_2"/>
    <property type="match status" value="1"/>
</dbReference>
<dbReference type="InterPro" id="IPR051917">
    <property type="entry name" value="Transposase-Integrase"/>
</dbReference>
<comment type="caution">
    <text evidence="4">The sequence shown here is derived from an EMBL/GenBank/DDBJ whole genome shotgun (WGS) entry which is preliminary data.</text>
</comment>
<keyword evidence="5" id="KW-1185">Reference proteome</keyword>
<evidence type="ECO:0000256" key="1">
    <source>
        <dbReference type="SAM" id="MobiDB-lite"/>
    </source>
</evidence>
<gene>
    <name evidence="4" type="ORF">GCM10009554_47550</name>
</gene>
<feature type="domain" description="HTH marR-type" evidence="2">
    <location>
        <begin position="104"/>
        <end position="161"/>
    </location>
</feature>
<dbReference type="InterPro" id="IPR036390">
    <property type="entry name" value="WH_DNA-bd_sf"/>
</dbReference>
<evidence type="ECO:0008006" key="6">
    <source>
        <dbReference type="Google" id="ProtNLM"/>
    </source>
</evidence>
<accession>A0ABP4BGV0</accession>
<dbReference type="InterPro" id="IPR036388">
    <property type="entry name" value="WH-like_DNA-bd_sf"/>
</dbReference>
<dbReference type="PANTHER" id="PTHR10948">
    <property type="entry name" value="TRANSPOSASE"/>
    <property type="match status" value="1"/>
</dbReference>
<dbReference type="EMBL" id="BAAAHK010000012">
    <property type="protein sequence ID" value="GAA0949217.1"/>
    <property type="molecule type" value="Genomic_DNA"/>
</dbReference>
<dbReference type="InterPro" id="IPR025246">
    <property type="entry name" value="IS30-like_HTH"/>
</dbReference>
<dbReference type="InterPro" id="IPR000835">
    <property type="entry name" value="HTH_MarR-typ"/>
</dbReference>
<evidence type="ECO:0000313" key="5">
    <source>
        <dbReference type="Proteomes" id="UP001500542"/>
    </source>
</evidence>
<evidence type="ECO:0000259" key="3">
    <source>
        <dbReference type="Pfam" id="PF13936"/>
    </source>
</evidence>
<reference evidence="5" key="1">
    <citation type="journal article" date="2019" name="Int. J. Syst. Evol. Microbiol.">
        <title>The Global Catalogue of Microorganisms (GCM) 10K type strain sequencing project: providing services to taxonomists for standard genome sequencing and annotation.</title>
        <authorList>
            <consortium name="The Broad Institute Genomics Platform"/>
            <consortium name="The Broad Institute Genome Sequencing Center for Infectious Disease"/>
            <person name="Wu L."/>
            <person name="Ma J."/>
        </authorList>
    </citation>
    <scope>NUCLEOTIDE SEQUENCE [LARGE SCALE GENOMIC DNA]</scope>
    <source>
        <strain evidence="5">JCM 10977</strain>
    </source>
</reference>
<dbReference type="RefSeq" id="WP_343974087.1">
    <property type="nucleotide sequence ID" value="NZ_BAAAHK010000012.1"/>
</dbReference>
<dbReference type="SUPFAM" id="SSF46785">
    <property type="entry name" value="Winged helix' DNA-binding domain"/>
    <property type="match status" value="1"/>
</dbReference>
<feature type="region of interest" description="Disordered" evidence="1">
    <location>
        <begin position="57"/>
        <end position="79"/>
    </location>
</feature>
<dbReference type="PANTHER" id="PTHR10948:SF23">
    <property type="entry name" value="TRANSPOSASE INSI FOR INSERTION SEQUENCE ELEMENT IS30A-RELATED"/>
    <property type="match status" value="1"/>
</dbReference>
<dbReference type="Gene3D" id="1.10.10.10">
    <property type="entry name" value="Winged helix-like DNA-binding domain superfamily/Winged helix DNA-binding domain"/>
    <property type="match status" value="1"/>
</dbReference>
<dbReference type="Pfam" id="PF13936">
    <property type="entry name" value="HTH_38"/>
    <property type="match status" value="1"/>
</dbReference>
<name>A0ABP4BGV0_9ACTN</name>
<protein>
    <recommendedName>
        <fullName evidence="6">MarR family protein</fullName>
    </recommendedName>
</protein>
<sequence>MPGGRLTQEDRRLIATRLAEGHGYAEIARELDRPTSTISREVTRNGGRTGYRAEHAHLATGSRARRRKHPTVEASAPATDAYGRDRVAVREYAELFAETMVETGLPRMASRVLARLYTADTSSVTAADLVRELKVSPASISKAINYLEGLELVRREPDPGKRHEHYLIAEDIWIRAWRTSARANANWAGTARKGAELFNPATPAGERLERMSQFFQQLSDDMSGLGPDPEVAEDTATILAALIHANRPLTADQLASALDWPLARVTTALTIAQTYDTDPLAVTAVAPGTYTVTVTRLTPIQRQALTARSPKP</sequence>
<evidence type="ECO:0000259" key="2">
    <source>
        <dbReference type="Pfam" id="PF12802"/>
    </source>
</evidence>
<dbReference type="Proteomes" id="UP001500542">
    <property type="component" value="Unassembled WGS sequence"/>
</dbReference>
<proteinExistence type="predicted"/>
<feature type="domain" description="Transposase IS30-like HTH" evidence="3">
    <location>
        <begin position="5"/>
        <end position="45"/>
    </location>
</feature>
<evidence type="ECO:0000313" key="4">
    <source>
        <dbReference type="EMBL" id="GAA0949217.1"/>
    </source>
</evidence>
<organism evidence="4 5">
    <name type="scientific">Kribbella koreensis</name>
    <dbReference type="NCBI Taxonomy" id="57909"/>
    <lineage>
        <taxon>Bacteria</taxon>
        <taxon>Bacillati</taxon>
        <taxon>Actinomycetota</taxon>
        <taxon>Actinomycetes</taxon>
        <taxon>Propionibacteriales</taxon>
        <taxon>Kribbellaceae</taxon>
        <taxon>Kribbella</taxon>
    </lineage>
</organism>